<evidence type="ECO:0000256" key="1">
    <source>
        <dbReference type="ARBA" id="ARBA00022603"/>
    </source>
</evidence>
<keyword evidence="1 5" id="KW-0489">Methyltransferase</keyword>
<dbReference type="PANTHER" id="PTHR43861:SF1">
    <property type="entry name" value="TRANS-ACONITATE 2-METHYLTRANSFERASE"/>
    <property type="match status" value="1"/>
</dbReference>
<feature type="compositionally biased region" description="Basic and acidic residues" evidence="3">
    <location>
        <begin position="1"/>
        <end position="18"/>
    </location>
</feature>
<evidence type="ECO:0000256" key="3">
    <source>
        <dbReference type="SAM" id="MobiDB-lite"/>
    </source>
</evidence>
<dbReference type="SUPFAM" id="SSF53335">
    <property type="entry name" value="S-adenosyl-L-methionine-dependent methyltransferases"/>
    <property type="match status" value="1"/>
</dbReference>
<evidence type="ECO:0000259" key="4">
    <source>
        <dbReference type="Pfam" id="PF13649"/>
    </source>
</evidence>
<dbReference type="InterPro" id="IPR041698">
    <property type="entry name" value="Methyltransf_25"/>
</dbReference>
<reference evidence="5 6" key="1">
    <citation type="submission" date="2023-02" db="EMBL/GenBank/DDBJ databases">
        <title>Streptomyces sp. SCA4-21 with antifungal activity against Fusarium oxysporum f. sp. cubense, Streptomyces sp. SCA2-17 with antifungal activity against Fusarium oxysporum f. sp. cubense.</title>
        <authorList>
            <person name="Qi D."/>
        </authorList>
    </citation>
    <scope>NUCLEOTIDE SEQUENCE [LARGE SCALE GENOMIC DNA]</scope>
    <source>
        <strain evidence="5 6">SCA4-21</strain>
    </source>
</reference>
<dbReference type="GO" id="GO:0008168">
    <property type="term" value="F:methyltransferase activity"/>
    <property type="evidence" value="ECO:0007669"/>
    <property type="project" value="UniProtKB-KW"/>
</dbReference>
<dbReference type="Gene3D" id="3.40.50.150">
    <property type="entry name" value="Vaccinia Virus protein VP39"/>
    <property type="match status" value="1"/>
</dbReference>
<dbReference type="Proteomes" id="UP001305606">
    <property type="component" value="Chromosome"/>
</dbReference>
<feature type="region of interest" description="Disordered" evidence="3">
    <location>
        <begin position="1"/>
        <end position="20"/>
    </location>
</feature>
<accession>A0ABY9V3H7</accession>
<name>A0ABY9V3H7_9ACTN</name>
<evidence type="ECO:0000313" key="5">
    <source>
        <dbReference type="EMBL" id="WNE98534.1"/>
    </source>
</evidence>
<feature type="domain" description="Methyltransferase" evidence="4">
    <location>
        <begin position="59"/>
        <end position="155"/>
    </location>
</feature>
<dbReference type="GO" id="GO:0032259">
    <property type="term" value="P:methylation"/>
    <property type="evidence" value="ECO:0007669"/>
    <property type="project" value="UniProtKB-KW"/>
</dbReference>
<keyword evidence="6" id="KW-1185">Reference proteome</keyword>
<sequence length="291" mass="32090">MTDHHHSHDDHHHNHGVTEPDDSAMAALLDLDAEVLHTFLSDVTSDLARLSPDRPPHRILDLGSGTGAGTFALLQRFADAEVIAVDRSPELMDHLRDKARERGVEHRVRTVQADLDGAWPALDTVDLVWASASVHHLADPDRGLREIFRSLRPGGLLAVIEIAGFPRFLPDDVGRGRPGLEARCHAAMAEARAEHLPHLGSDWGPRISRAGFTIEAERPFSIDLRPPLPEATGRYAQATLRRARSHLAGALSADDLATLDHLIDNDAPDGVLRRDDLHVRVERTLWAARRP</sequence>
<organism evidence="5 6">
    <name type="scientific">Streptomyces luomodiensis</name>
    <dbReference type="NCBI Taxonomy" id="3026192"/>
    <lineage>
        <taxon>Bacteria</taxon>
        <taxon>Bacillati</taxon>
        <taxon>Actinomycetota</taxon>
        <taxon>Actinomycetes</taxon>
        <taxon>Kitasatosporales</taxon>
        <taxon>Streptomycetaceae</taxon>
        <taxon>Streptomyces</taxon>
    </lineage>
</organism>
<keyword evidence="2" id="KW-0808">Transferase</keyword>
<protein>
    <submittedName>
        <fullName evidence="5">Methyltransferase domain-containing protein</fullName>
    </submittedName>
</protein>
<dbReference type="PANTHER" id="PTHR43861">
    <property type="entry name" value="TRANS-ACONITATE 2-METHYLTRANSFERASE-RELATED"/>
    <property type="match status" value="1"/>
</dbReference>
<dbReference type="EMBL" id="CP117522">
    <property type="protein sequence ID" value="WNE98534.1"/>
    <property type="molecule type" value="Genomic_DNA"/>
</dbReference>
<dbReference type="RefSeq" id="WP_311037261.1">
    <property type="nucleotide sequence ID" value="NZ_CP117522.1"/>
</dbReference>
<dbReference type="Pfam" id="PF13649">
    <property type="entry name" value="Methyltransf_25"/>
    <property type="match status" value="1"/>
</dbReference>
<evidence type="ECO:0000313" key="6">
    <source>
        <dbReference type="Proteomes" id="UP001305606"/>
    </source>
</evidence>
<evidence type="ECO:0000256" key="2">
    <source>
        <dbReference type="ARBA" id="ARBA00022679"/>
    </source>
</evidence>
<gene>
    <name evidence="5" type="ORF">PS467_25980</name>
</gene>
<dbReference type="InterPro" id="IPR029063">
    <property type="entry name" value="SAM-dependent_MTases_sf"/>
</dbReference>
<dbReference type="CDD" id="cd02440">
    <property type="entry name" value="AdoMet_MTases"/>
    <property type="match status" value="1"/>
</dbReference>
<proteinExistence type="predicted"/>